<accession>A0A9J6EJF0</accession>
<protein>
    <recommendedName>
        <fullName evidence="2">Peptidase A2 domain-containing protein</fullName>
    </recommendedName>
</protein>
<dbReference type="InterPro" id="IPR021109">
    <property type="entry name" value="Peptidase_aspartic_dom_sf"/>
</dbReference>
<name>A0A9J6EJF0_RHIMP</name>
<dbReference type="InterPro" id="IPR001995">
    <property type="entry name" value="Peptidase_A2_cat"/>
</dbReference>
<evidence type="ECO:0000259" key="2">
    <source>
        <dbReference type="PROSITE" id="PS50175"/>
    </source>
</evidence>
<sequence>MSIHVEGIGDLSARVDTGPEQTALYQRHAPDTIRPWTQPLLCGLGGSAMPVGMLDISVRMAAGTKVLPAIPIFEDLPADMILGADFLLSHEIELTIHRGHIELWSSTAGTTATTLPPPSGPQCGRM</sequence>
<gene>
    <name evidence="3" type="ORF">HPB51_025160</name>
</gene>
<dbReference type="EMBL" id="JABSTU010000004">
    <property type="protein sequence ID" value="KAH8034498.1"/>
    <property type="molecule type" value="Genomic_DNA"/>
</dbReference>
<dbReference type="AlphaFoldDB" id="A0A9J6EJF0"/>
<dbReference type="Pfam" id="PF00077">
    <property type="entry name" value="RVP"/>
    <property type="match status" value="1"/>
</dbReference>
<reference evidence="3" key="1">
    <citation type="journal article" date="2020" name="Cell">
        <title>Large-Scale Comparative Analyses of Tick Genomes Elucidate Their Genetic Diversity and Vector Capacities.</title>
        <authorList>
            <consortium name="Tick Genome and Microbiome Consortium (TIGMIC)"/>
            <person name="Jia N."/>
            <person name="Wang J."/>
            <person name="Shi W."/>
            <person name="Du L."/>
            <person name="Sun Y."/>
            <person name="Zhan W."/>
            <person name="Jiang J.F."/>
            <person name="Wang Q."/>
            <person name="Zhang B."/>
            <person name="Ji P."/>
            <person name="Bell-Sakyi L."/>
            <person name="Cui X.M."/>
            <person name="Yuan T.T."/>
            <person name="Jiang B.G."/>
            <person name="Yang W.F."/>
            <person name="Lam T.T."/>
            <person name="Chang Q.C."/>
            <person name="Ding S.J."/>
            <person name="Wang X.J."/>
            <person name="Zhu J.G."/>
            <person name="Ruan X.D."/>
            <person name="Zhao L."/>
            <person name="Wei J.T."/>
            <person name="Ye R.Z."/>
            <person name="Que T.C."/>
            <person name="Du C.H."/>
            <person name="Zhou Y.H."/>
            <person name="Cheng J.X."/>
            <person name="Dai P.F."/>
            <person name="Guo W.B."/>
            <person name="Han X.H."/>
            <person name="Huang E.J."/>
            <person name="Li L.F."/>
            <person name="Wei W."/>
            <person name="Gao Y.C."/>
            <person name="Liu J.Z."/>
            <person name="Shao H.Z."/>
            <person name="Wang X."/>
            <person name="Wang C.C."/>
            <person name="Yang T.C."/>
            <person name="Huo Q.B."/>
            <person name="Li W."/>
            <person name="Chen H.Y."/>
            <person name="Chen S.E."/>
            <person name="Zhou L.G."/>
            <person name="Ni X.B."/>
            <person name="Tian J.H."/>
            <person name="Sheng Y."/>
            <person name="Liu T."/>
            <person name="Pan Y.S."/>
            <person name="Xia L.Y."/>
            <person name="Li J."/>
            <person name="Zhao F."/>
            <person name="Cao W.C."/>
        </authorList>
    </citation>
    <scope>NUCLEOTIDE SEQUENCE</scope>
    <source>
        <strain evidence="3">Rmic-2018</strain>
    </source>
</reference>
<evidence type="ECO:0000256" key="1">
    <source>
        <dbReference type="ARBA" id="ARBA00022801"/>
    </source>
</evidence>
<dbReference type="Proteomes" id="UP000821866">
    <property type="component" value="Chromosome 2"/>
</dbReference>
<dbReference type="VEuPathDB" id="VectorBase:LOC119168584"/>
<comment type="caution">
    <text evidence="3">The sequence shown here is derived from an EMBL/GenBank/DDBJ whole genome shotgun (WGS) entry which is preliminary data.</text>
</comment>
<dbReference type="PROSITE" id="PS50175">
    <property type="entry name" value="ASP_PROT_RETROV"/>
    <property type="match status" value="1"/>
</dbReference>
<feature type="domain" description="Peptidase A2" evidence="2">
    <location>
        <begin position="11"/>
        <end position="86"/>
    </location>
</feature>
<dbReference type="SUPFAM" id="SSF50630">
    <property type="entry name" value="Acid proteases"/>
    <property type="match status" value="1"/>
</dbReference>
<keyword evidence="4" id="KW-1185">Reference proteome</keyword>
<proteinExistence type="predicted"/>
<organism evidence="3 4">
    <name type="scientific">Rhipicephalus microplus</name>
    <name type="common">Cattle tick</name>
    <name type="synonym">Boophilus microplus</name>
    <dbReference type="NCBI Taxonomy" id="6941"/>
    <lineage>
        <taxon>Eukaryota</taxon>
        <taxon>Metazoa</taxon>
        <taxon>Ecdysozoa</taxon>
        <taxon>Arthropoda</taxon>
        <taxon>Chelicerata</taxon>
        <taxon>Arachnida</taxon>
        <taxon>Acari</taxon>
        <taxon>Parasitiformes</taxon>
        <taxon>Ixodida</taxon>
        <taxon>Ixodoidea</taxon>
        <taxon>Ixodidae</taxon>
        <taxon>Rhipicephalinae</taxon>
        <taxon>Rhipicephalus</taxon>
        <taxon>Boophilus</taxon>
    </lineage>
</organism>
<dbReference type="GO" id="GO:0004190">
    <property type="term" value="F:aspartic-type endopeptidase activity"/>
    <property type="evidence" value="ECO:0007669"/>
    <property type="project" value="InterPro"/>
</dbReference>
<evidence type="ECO:0000313" key="3">
    <source>
        <dbReference type="EMBL" id="KAH8034498.1"/>
    </source>
</evidence>
<dbReference type="InterPro" id="IPR018061">
    <property type="entry name" value="Retropepsins"/>
</dbReference>
<reference evidence="3" key="2">
    <citation type="submission" date="2021-09" db="EMBL/GenBank/DDBJ databases">
        <authorList>
            <person name="Jia N."/>
            <person name="Wang J."/>
            <person name="Shi W."/>
            <person name="Du L."/>
            <person name="Sun Y."/>
            <person name="Zhan W."/>
            <person name="Jiang J."/>
            <person name="Wang Q."/>
            <person name="Zhang B."/>
            <person name="Ji P."/>
            <person name="Sakyi L.B."/>
            <person name="Cui X."/>
            <person name="Yuan T."/>
            <person name="Jiang B."/>
            <person name="Yang W."/>
            <person name="Lam T.T.-Y."/>
            <person name="Chang Q."/>
            <person name="Ding S."/>
            <person name="Wang X."/>
            <person name="Zhu J."/>
            <person name="Ruan X."/>
            <person name="Zhao L."/>
            <person name="Wei J."/>
            <person name="Que T."/>
            <person name="Du C."/>
            <person name="Cheng J."/>
            <person name="Dai P."/>
            <person name="Han X."/>
            <person name="Huang E."/>
            <person name="Gao Y."/>
            <person name="Liu J."/>
            <person name="Shao H."/>
            <person name="Ye R."/>
            <person name="Li L."/>
            <person name="Wei W."/>
            <person name="Wang X."/>
            <person name="Wang C."/>
            <person name="Huo Q."/>
            <person name="Li W."/>
            <person name="Guo W."/>
            <person name="Chen H."/>
            <person name="Chen S."/>
            <person name="Zhou L."/>
            <person name="Zhou L."/>
            <person name="Ni X."/>
            <person name="Tian J."/>
            <person name="Zhou Y."/>
            <person name="Sheng Y."/>
            <person name="Liu T."/>
            <person name="Pan Y."/>
            <person name="Xia L."/>
            <person name="Li J."/>
            <person name="Zhao F."/>
            <person name="Cao W."/>
        </authorList>
    </citation>
    <scope>NUCLEOTIDE SEQUENCE</scope>
    <source>
        <strain evidence="3">Rmic-2018</strain>
        <tissue evidence="3">Larvae</tissue>
    </source>
</reference>
<dbReference type="GO" id="GO:0006508">
    <property type="term" value="P:proteolysis"/>
    <property type="evidence" value="ECO:0007669"/>
    <property type="project" value="InterPro"/>
</dbReference>
<evidence type="ECO:0000313" key="4">
    <source>
        <dbReference type="Proteomes" id="UP000821866"/>
    </source>
</evidence>
<keyword evidence="1" id="KW-0378">Hydrolase</keyword>